<dbReference type="EMBL" id="JAUEDM010000007">
    <property type="protein sequence ID" value="KAK3313702.1"/>
    <property type="molecule type" value="Genomic_DNA"/>
</dbReference>
<reference evidence="2" key="1">
    <citation type="journal article" date="2023" name="Mol. Phylogenet. Evol.">
        <title>Genome-scale phylogeny and comparative genomics of the fungal order Sordariales.</title>
        <authorList>
            <person name="Hensen N."/>
            <person name="Bonometti L."/>
            <person name="Westerberg I."/>
            <person name="Brannstrom I.O."/>
            <person name="Guillou S."/>
            <person name="Cros-Aarteil S."/>
            <person name="Calhoun S."/>
            <person name="Haridas S."/>
            <person name="Kuo A."/>
            <person name="Mondo S."/>
            <person name="Pangilinan J."/>
            <person name="Riley R."/>
            <person name="LaButti K."/>
            <person name="Andreopoulos B."/>
            <person name="Lipzen A."/>
            <person name="Chen C."/>
            <person name="Yan M."/>
            <person name="Daum C."/>
            <person name="Ng V."/>
            <person name="Clum A."/>
            <person name="Steindorff A."/>
            <person name="Ohm R.A."/>
            <person name="Martin F."/>
            <person name="Silar P."/>
            <person name="Natvig D.O."/>
            <person name="Lalanne C."/>
            <person name="Gautier V."/>
            <person name="Ament-Velasquez S.L."/>
            <person name="Kruys A."/>
            <person name="Hutchinson M.I."/>
            <person name="Powell A.J."/>
            <person name="Barry K."/>
            <person name="Miller A.N."/>
            <person name="Grigoriev I.V."/>
            <person name="Debuchy R."/>
            <person name="Gladieux P."/>
            <person name="Hiltunen Thoren M."/>
            <person name="Johannesson H."/>
        </authorList>
    </citation>
    <scope>NUCLEOTIDE SEQUENCE</scope>
    <source>
        <strain evidence="2">CBS 118394</strain>
    </source>
</reference>
<dbReference type="Proteomes" id="UP001283341">
    <property type="component" value="Unassembled WGS sequence"/>
</dbReference>
<feature type="region of interest" description="Disordered" evidence="1">
    <location>
        <begin position="107"/>
        <end position="166"/>
    </location>
</feature>
<feature type="compositionally biased region" description="Basic and acidic residues" evidence="1">
    <location>
        <begin position="212"/>
        <end position="223"/>
    </location>
</feature>
<evidence type="ECO:0000313" key="3">
    <source>
        <dbReference type="Proteomes" id="UP001283341"/>
    </source>
</evidence>
<feature type="region of interest" description="Disordered" evidence="1">
    <location>
        <begin position="355"/>
        <end position="382"/>
    </location>
</feature>
<feature type="compositionally biased region" description="Basic and acidic residues" evidence="1">
    <location>
        <begin position="142"/>
        <end position="163"/>
    </location>
</feature>
<dbReference type="AlphaFoldDB" id="A0AAE0HVK0"/>
<organism evidence="2 3">
    <name type="scientific">Apodospora peruviana</name>
    <dbReference type="NCBI Taxonomy" id="516989"/>
    <lineage>
        <taxon>Eukaryota</taxon>
        <taxon>Fungi</taxon>
        <taxon>Dikarya</taxon>
        <taxon>Ascomycota</taxon>
        <taxon>Pezizomycotina</taxon>
        <taxon>Sordariomycetes</taxon>
        <taxon>Sordariomycetidae</taxon>
        <taxon>Sordariales</taxon>
        <taxon>Lasiosphaeriaceae</taxon>
        <taxon>Apodospora</taxon>
    </lineage>
</organism>
<feature type="compositionally biased region" description="Low complexity" evidence="1">
    <location>
        <begin position="304"/>
        <end position="313"/>
    </location>
</feature>
<feature type="region of interest" description="Disordered" evidence="1">
    <location>
        <begin position="212"/>
        <end position="337"/>
    </location>
</feature>
<evidence type="ECO:0000313" key="2">
    <source>
        <dbReference type="EMBL" id="KAK3313702.1"/>
    </source>
</evidence>
<feature type="region of interest" description="Disordered" evidence="1">
    <location>
        <begin position="1"/>
        <end position="58"/>
    </location>
</feature>
<reference evidence="2" key="2">
    <citation type="submission" date="2023-06" db="EMBL/GenBank/DDBJ databases">
        <authorList>
            <consortium name="Lawrence Berkeley National Laboratory"/>
            <person name="Haridas S."/>
            <person name="Hensen N."/>
            <person name="Bonometti L."/>
            <person name="Westerberg I."/>
            <person name="Brannstrom I.O."/>
            <person name="Guillou S."/>
            <person name="Cros-Aarteil S."/>
            <person name="Calhoun S."/>
            <person name="Kuo A."/>
            <person name="Mondo S."/>
            <person name="Pangilinan J."/>
            <person name="Riley R."/>
            <person name="Labutti K."/>
            <person name="Andreopoulos B."/>
            <person name="Lipzen A."/>
            <person name="Chen C."/>
            <person name="Yanf M."/>
            <person name="Daum C."/>
            <person name="Ng V."/>
            <person name="Clum A."/>
            <person name="Steindorff A."/>
            <person name="Ohm R."/>
            <person name="Martin F."/>
            <person name="Silar P."/>
            <person name="Natvig D."/>
            <person name="Lalanne C."/>
            <person name="Gautier V."/>
            <person name="Ament-Velasquez S.L."/>
            <person name="Kruys A."/>
            <person name="Hutchinson M.I."/>
            <person name="Powell A.J."/>
            <person name="Barry K."/>
            <person name="Miller A.N."/>
            <person name="Grigoriev I.V."/>
            <person name="Debuchy R."/>
            <person name="Gladieux P."/>
            <person name="Thoren M.H."/>
            <person name="Johannesson H."/>
        </authorList>
    </citation>
    <scope>NUCLEOTIDE SEQUENCE</scope>
    <source>
        <strain evidence="2">CBS 118394</strain>
    </source>
</reference>
<keyword evidence="3" id="KW-1185">Reference proteome</keyword>
<protein>
    <submittedName>
        <fullName evidence="2">Uncharacterized protein</fullName>
    </submittedName>
</protein>
<proteinExistence type="predicted"/>
<evidence type="ECO:0000256" key="1">
    <source>
        <dbReference type="SAM" id="MobiDB-lite"/>
    </source>
</evidence>
<sequence>MDPARKASGTVRDPTPITDRPLPRLRSASGAEASEGVGGRKTSMPRYYSGRGNDNVDTSKSAVAKTSLIFLGSVAAATVVAHKYWPKGFIYGDKEAWELEKKAKKADKILQKEETDGRQCERDRNRDGNGSGSVASNSSRELAYRDRPDRRAGYRGGEGRASDGRGGYLLKAEEEVETVAYRDGRSRSRGPRRWELPADQVIVRENTTRVIRDRSRDGERNLDYNRYLQVSDSSNPPPRCSRSLVNNSGAADPPSPSSTTMAVAGSPISERRPTREQQQTYYPPTASSSQRYVTIERSSGGGSSTTSGSSRRSASVERNWQQQQPLPPQPKLPQQQKYYYEDEISVARKVETLYVYRDDNNTDRRRSSRYNERDRDDEYYYR</sequence>
<gene>
    <name evidence="2" type="ORF">B0H66DRAFT_643204</name>
</gene>
<accession>A0AAE0HVK0</accession>
<feature type="compositionally biased region" description="Polar residues" evidence="1">
    <location>
        <begin position="276"/>
        <end position="292"/>
    </location>
</feature>
<name>A0AAE0HVK0_9PEZI</name>
<feature type="compositionally biased region" description="Basic and acidic residues" evidence="1">
    <location>
        <begin position="107"/>
        <end position="127"/>
    </location>
</feature>
<comment type="caution">
    <text evidence="2">The sequence shown here is derived from an EMBL/GenBank/DDBJ whole genome shotgun (WGS) entry which is preliminary data.</text>
</comment>